<dbReference type="RefSeq" id="WP_073280903.1">
    <property type="nucleotide sequence ID" value="NZ_FRAS01000001.1"/>
</dbReference>
<protein>
    <submittedName>
        <fullName evidence="5">Fic family protein</fullName>
    </submittedName>
</protein>
<name>A0A1M6PML2_9BACT</name>
<dbReference type="InterPro" id="IPR025758">
    <property type="entry name" value="Fic/DOC_N"/>
</dbReference>
<sequence>MEIEDFRAGHVEKGRAYHYFVPAAINQEWTWRTAALNPLLERAAVKLGELNSYARLVPNIDLFIQLHVTKEAVVSSRIEGTQTNLNEAVLPKEEVQPERRDDWQEVNNYIRAMNEAIEELKTLPISSRLLRQTHLTLLSSGRGEHKQPGEYRRSQNWIGGHSLADATFIPPHDKYVQELMGDLENFLHNDAVNVPALIRIGMAHYQFETIHPFLDGNGRIGRLLITLYLVSEGILDQPLLYLSAYFEKNKNLYYDNLTLVRQKGDLVQWLKYFLVGIEQTATQAVATLSNILVLKATMEQDIHATFGKRAGSALRLLNALFADPAITVEKAATICAISYKSANVLVAQMQTHGYLQEITGQSRNRIFLFEPYLKAFESS</sequence>
<accession>A0A1M6PML2</accession>
<feature type="binding site" evidence="3">
    <location>
        <begin position="253"/>
        <end position="254"/>
    </location>
    <ligand>
        <name>ATP</name>
        <dbReference type="ChEBI" id="CHEBI:30616"/>
    </ligand>
</feature>
<dbReference type="PANTHER" id="PTHR13504">
    <property type="entry name" value="FIDO DOMAIN-CONTAINING PROTEIN DDB_G0283145"/>
    <property type="match status" value="1"/>
</dbReference>
<feature type="binding site" evidence="1">
    <location>
        <position position="253"/>
    </location>
    <ligand>
        <name>ATP</name>
        <dbReference type="ChEBI" id="CHEBI:30616"/>
    </ligand>
</feature>
<dbReference type="GO" id="GO:0005524">
    <property type="term" value="F:ATP binding"/>
    <property type="evidence" value="ECO:0007669"/>
    <property type="project" value="UniProtKB-KW"/>
</dbReference>
<dbReference type="Pfam" id="PF13784">
    <property type="entry name" value="Fic_N"/>
    <property type="match status" value="1"/>
</dbReference>
<feature type="binding site" evidence="1">
    <location>
        <position position="79"/>
    </location>
    <ligand>
        <name>ATP</name>
        <dbReference type="ChEBI" id="CHEBI:30616"/>
    </ligand>
</feature>
<evidence type="ECO:0000256" key="1">
    <source>
        <dbReference type="PIRSR" id="PIRSR038925-1"/>
    </source>
</evidence>
<feature type="domain" description="Fido" evidence="4">
    <location>
        <begin position="125"/>
        <end position="275"/>
    </location>
</feature>
<evidence type="ECO:0000256" key="3">
    <source>
        <dbReference type="PIRSR" id="PIRSR640198-2"/>
    </source>
</evidence>
<evidence type="ECO:0000256" key="2">
    <source>
        <dbReference type="PIRSR" id="PIRSR640198-1"/>
    </source>
</evidence>
<dbReference type="InterPro" id="IPR026287">
    <property type="entry name" value="SoFic-like"/>
</dbReference>
<dbReference type="STRING" id="1121959.SAMN02746009_00286"/>
<dbReference type="PROSITE" id="PS51459">
    <property type="entry name" value="FIDO"/>
    <property type="match status" value="1"/>
</dbReference>
<keyword evidence="6" id="KW-1185">Reference proteome</keyword>
<feature type="binding site" evidence="3">
    <location>
        <begin position="215"/>
        <end position="222"/>
    </location>
    <ligand>
        <name>ATP</name>
        <dbReference type="ChEBI" id="CHEBI:30616"/>
    </ligand>
</feature>
<dbReference type="EMBL" id="FRAS01000001">
    <property type="protein sequence ID" value="SHK09195.1"/>
    <property type="molecule type" value="Genomic_DNA"/>
</dbReference>
<keyword evidence="1" id="KW-0547">Nucleotide-binding</keyword>
<dbReference type="Proteomes" id="UP000183947">
    <property type="component" value="Unassembled WGS sequence"/>
</dbReference>
<keyword evidence="1" id="KW-0067">ATP-binding</keyword>
<dbReference type="PANTHER" id="PTHR13504:SF38">
    <property type="entry name" value="FIDO DOMAIN-CONTAINING PROTEIN"/>
    <property type="match status" value="1"/>
</dbReference>
<dbReference type="Gene3D" id="1.10.3290.10">
    <property type="entry name" value="Fido-like domain"/>
    <property type="match status" value="1"/>
</dbReference>
<feature type="active site" evidence="2">
    <location>
        <position position="211"/>
    </location>
</feature>
<dbReference type="OrthoDB" id="9814400at2"/>
<evidence type="ECO:0000313" key="6">
    <source>
        <dbReference type="Proteomes" id="UP000183947"/>
    </source>
</evidence>
<dbReference type="AlphaFoldDB" id="A0A1M6PML2"/>
<evidence type="ECO:0000259" key="4">
    <source>
        <dbReference type="PROSITE" id="PS51459"/>
    </source>
</evidence>
<dbReference type="PIRSF" id="PIRSF038925">
    <property type="entry name" value="AMP-prot_trans"/>
    <property type="match status" value="1"/>
</dbReference>
<evidence type="ECO:0000313" key="5">
    <source>
        <dbReference type="EMBL" id="SHK09195.1"/>
    </source>
</evidence>
<dbReference type="Pfam" id="PF02661">
    <property type="entry name" value="Fic"/>
    <property type="match status" value="1"/>
</dbReference>
<feature type="binding site" evidence="1">
    <location>
        <begin position="216"/>
        <end position="222"/>
    </location>
    <ligand>
        <name>ATP</name>
        <dbReference type="ChEBI" id="CHEBI:30616"/>
    </ligand>
</feature>
<dbReference type="InterPro" id="IPR036597">
    <property type="entry name" value="Fido-like_dom_sf"/>
</dbReference>
<dbReference type="InterPro" id="IPR003812">
    <property type="entry name" value="Fido"/>
</dbReference>
<proteinExistence type="predicted"/>
<dbReference type="SUPFAM" id="SSF140931">
    <property type="entry name" value="Fic-like"/>
    <property type="match status" value="1"/>
</dbReference>
<gene>
    <name evidence="5" type="ORF">SAMN02746009_00286</name>
</gene>
<feature type="binding site" evidence="1">
    <location>
        <position position="211"/>
    </location>
    <ligand>
        <name>ATP</name>
        <dbReference type="ChEBI" id="CHEBI:30616"/>
    </ligand>
</feature>
<reference evidence="6" key="1">
    <citation type="submission" date="2016-11" db="EMBL/GenBank/DDBJ databases">
        <authorList>
            <person name="Varghese N."/>
            <person name="Submissions S."/>
        </authorList>
    </citation>
    <scope>NUCLEOTIDE SEQUENCE [LARGE SCALE GENOMIC DNA]</scope>
    <source>
        <strain evidence="6">DSM 18569</strain>
    </source>
</reference>
<dbReference type="InterPro" id="IPR040198">
    <property type="entry name" value="Fido_containing"/>
</dbReference>
<organism evidence="5 6">
    <name type="scientific">Hymenobacter psychrotolerans DSM 18569</name>
    <dbReference type="NCBI Taxonomy" id="1121959"/>
    <lineage>
        <taxon>Bacteria</taxon>
        <taxon>Pseudomonadati</taxon>
        <taxon>Bacteroidota</taxon>
        <taxon>Cytophagia</taxon>
        <taxon>Cytophagales</taxon>
        <taxon>Hymenobacteraceae</taxon>
        <taxon>Hymenobacter</taxon>
    </lineage>
</organism>